<reference evidence="4 5" key="1">
    <citation type="journal article" date="2023" name="Hortic Res">
        <title>Pangenome of water caltrop reveals structural variations and asymmetric subgenome divergence after allopolyploidization.</title>
        <authorList>
            <person name="Zhang X."/>
            <person name="Chen Y."/>
            <person name="Wang L."/>
            <person name="Yuan Y."/>
            <person name="Fang M."/>
            <person name="Shi L."/>
            <person name="Lu R."/>
            <person name="Comes H.P."/>
            <person name="Ma Y."/>
            <person name="Chen Y."/>
            <person name="Huang G."/>
            <person name="Zhou Y."/>
            <person name="Zheng Z."/>
            <person name="Qiu Y."/>
        </authorList>
    </citation>
    <scope>NUCLEOTIDE SEQUENCE [LARGE SCALE GENOMIC DNA]</scope>
    <source>
        <tissue evidence="4">Roots</tissue>
    </source>
</reference>
<dbReference type="InterPro" id="IPR025564">
    <property type="entry name" value="CAAD_dom"/>
</dbReference>
<dbReference type="EMBL" id="JAXIOK010000005">
    <property type="protein sequence ID" value="KAK4771610.1"/>
    <property type="molecule type" value="Genomic_DNA"/>
</dbReference>
<dbReference type="GO" id="GO:0009535">
    <property type="term" value="C:chloroplast thylakoid membrane"/>
    <property type="evidence" value="ECO:0007669"/>
    <property type="project" value="TreeGrafter"/>
</dbReference>
<feature type="domain" description="Cyanobacterial aminoacyl-tRNA synthetase CAAD" evidence="3">
    <location>
        <begin position="129"/>
        <end position="204"/>
    </location>
</feature>
<feature type="transmembrane region" description="Helical" evidence="2">
    <location>
        <begin position="135"/>
        <end position="156"/>
    </location>
</feature>
<dbReference type="PANTHER" id="PTHR33222:SF2">
    <property type="entry name" value="PROTEIN CURVATURE THYLAKOID 1D, CHLOROPLASTIC"/>
    <property type="match status" value="1"/>
</dbReference>
<keyword evidence="2" id="KW-1133">Transmembrane helix</keyword>
<proteinExistence type="predicted"/>
<keyword evidence="2" id="KW-0812">Transmembrane</keyword>
<keyword evidence="2" id="KW-0472">Membrane</keyword>
<dbReference type="Pfam" id="PF14159">
    <property type="entry name" value="CAAD"/>
    <property type="match status" value="1"/>
</dbReference>
<accession>A0AAN7KX91</accession>
<dbReference type="Proteomes" id="UP001345219">
    <property type="component" value="Chromosome 24"/>
</dbReference>
<dbReference type="PANTHER" id="PTHR33222">
    <property type="match status" value="1"/>
</dbReference>
<gene>
    <name evidence="4" type="ORF">SAY87_032142</name>
</gene>
<evidence type="ECO:0000256" key="1">
    <source>
        <dbReference type="ARBA" id="ARBA00004141"/>
    </source>
</evidence>
<feature type="transmembrane region" description="Helical" evidence="2">
    <location>
        <begin position="168"/>
        <end position="184"/>
    </location>
</feature>
<comment type="subcellular location">
    <subcellularLocation>
        <location evidence="1">Membrane</location>
        <topology evidence="1">Multi-pass membrane protein</topology>
    </subcellularLocation>
</comment>
<organism evidence="4 5">
    <name type="scientific">Trapa incisa</name>
    <dbReference type="NCBI Taxonomy" id="236973"/>
    <lineage>
        <taxon>Eukaryota</taxon>
        <taxon>Viridiplantae</taxon>
        <taxon>Streptophyta</taxon>
        <taxon>Embryophyta</taxon>
        <taxon>Tracheophyta</taxon>
        <taxon>Spermatophyta</taxon>
        <taxon>Magnoliopsida</taxon>
        <taxon>eudicotyledons</taxon>
        <taxon>Gunneridae</taxon>
        <taxon>Pentapetalae</taxon>
        <taxon>rosids</taxon>
        <taxon>malvids</taxon>
        <taxon>Myrtales</taxon>
        <taxon>Lythraceae</taxon>
        <taxon>Trapa</taxon>
    </lineage>
</organism>
<comment type="caution">
    <text evidence="4">The sequence shown here is derived from an EMBL/GenBank/DDBJ whole genome shotgun (WGS) entry which is preliminary data.</text>
</comment>
<evidence type="ECO:0000313" key="4">
    <source>
        <dbReference type="EMBL" id="KAK4771610.1"/>
    </source>
</evidence>
<evidence type="ECO:0000256" key="2">
    <source>
        <dbReference type="SAM" id="Phobius"/>
    </source>
</evidence>
<dbReference type="InterPro" id="IPR033344">
    <property type="entry name" value="CURT1"/>
</dbReference>
<evidence type="ECO:0000313" key="5">
    <source>
        <dbReference type="Proteomes" id="UP001345219"/>
    </source>
</evidence>
<sequence length="208" mass="22832">MVLVNSCCCVSTARIPSQWLVLPRKQSPRTCSRLALNTLSPIGSGFHGLRLRATTSEDSSSGTNEYVSGERETIATVEVQVEEKPTAAQNSYTEGFPSVVSIEEPPAPTPDAQPQAFEISENFDLKLDSKDTLPIALYGSGALVTLWLASTVIGAIDSIPLFPKLMEIVGLAYTVWFAWQYLIFQESRKELFNKISDLKQQVLGSEDE</sequence>
<keyword evidence="5" id="KW-1185">Reference proteome</keyword>
<protein>
    <recommendedName>
        <fullName evidence="3">Cyanobacterial aminoacyl-tRNA synthetase CAAD domain-containing protein</fullName>
    </recommendedName>
</protein>
<dbReference type="AlphaFoldDB" id="A0AAN7KX91"/>
<name>A0AAN7KX91_9MYRT</name>
<evidence type="ECO:0000259" key="3">
    <source>
        <dbReference type="Pfam" id="PF14159"/>
    </source>
</evidence>